<keyword evidence="5" id="KW-0326">Glycosidase</keyword>
<dbReference type="RefSeq" id="WP_284251140.1">
    <property type="nucleotide sequence ID" value="NZ_BSUM01000001.1"/>
</dbReference>
<keyword evidence="8" id="KW-0472">Membrane</keyword>
<evidence type="ECO:0000256" key="1">
    <source>
        <dbReference type="ARBA" id="ARBA00001231"/>
    </source>
</evidence>
<gene>
    <name evidence="10" type="ORF">GCM10025875_24410</name>
</gene>
<accession>A0AA37XG35</accession>
<dbReference type="SUPFAM" id="SSF51445">
    <property type="entry name" value="(Trans)glycosidases"/>
    <property type="match status" value="1"/>
</dbReference>
<dbReference type="Gene3D" id="2.60.40.10">
    <property type="entry name" value="Immunoglobulins"/>
    <property type="match status" value="1"/>
</dbReference>
<dbReference type="InterPro" id="IPR008979">
    <property type="entry name" value="Galactose-bd-like_sf"/>
</dbReference>
<dbReference type="PROSITE" id="PS50022">
    <property type="entry name" value="FA58C_3"/>
    <property type="match status" value="1"/>
</dbReference>
<comment type="catalytic activity">
    <reaction evidence="1">
        <text>Hydrolysis of terminal non-reducing N-acetyl-D-hexosamine residues in N-acetyl-beta-D-hexosaminides.</text>
        <dbReference type="EC" id="3.2.1.52"/>
    </reaction>
</comment>
<keyword evidence="8" id="KW-1133">Transmembrane helix</keyword>
<evidence type="ECO:0000256" key="7">
    <source>
        <dbReference type="SAM" id="MobiDB-lite"/>
    </source>
</evidence>
<evidence type="ECO:0000313" key="11">
    <source>
        <dbReference type="Proteomes" id="UP001157161"/>
    </source>
</evidence>
<organism evidence="10 11">
    <name type="scientific">Litorihabitans aurantiacus</name>
    <dbReference type="NCBI Taxonomy" id="1930061"/>
    <lineage>
        <taxon>Bacteria</taxon>
        <taxon>Bacillati</taxon>
        <taxon>Actinomycetota</taxon>
        <taxon>Actinomycetes</taxon>
        <taxon>Micrococcales</taxon>
        <taxon>Beutenbergiaceae</taxon>
        <taxon>Litorihabitans</taxon>
    </lineage>
</organism>
<dbReference type="CDD" id="cd00146">
    <property type="entry name" value="PKD"/>
    <property type="match status" value="1"/>
</dbReference>
<dbReference type="PANTHER" id="PTHR22600:SF57">
    <property type="entry name" value="BETA-N-ACETYLHEXOSAMINIDASE"/>
    <property type="match status" value="1"/>
</dbReference>
<feature type="active site" description="Proton donor" evidence="6">
    <location>
        <position position="528"/>
    </location>
</feature>
<dbReference type="InterPro" id="IPR017853">
    <property type="entry name" value="GH"/>
</dbReference>
<dbReference type="SUPFAM" id="SSF55545">
    <property type="entry name" value="beta-N-acetylhexosaminidase-like domain"/>
    <property type="match status" value="1"/>
</dbReference>
<dbReference type="GO" id="GO:0005975">
    <property type="term" value="P:carbohydrate metabolic process"/>
    <property type="evidence" value="ECO:0007669"/>
    <property type="project" value="InterPro"/>
</dbReference>
<dbReference type="PRINTS" id="PR00738">
    <property type="entry name" value="GLHYDRLASE20"/>
</dbReference>
<dbReference type="Gene3D" id="3.30.379.10">
    <property type="entry name" value="Chitobiase/beta-hexosaminidase domain 2-like"/>
    <property type="match status" value="1"/>
</dbReference>
<reference evidence="10" key="2">
    <citation type="submission" date="2023-02" db="EMBL/GenBank/DDBJ databases">
        <authorList>
            <person name="Sun Q."/>
            <person name="Mori K."/>
        </authorList>
    </citation>
    <scope>NUCLEOTIDE SEQUENCE</scope>
    <source>
        <strain evidence="10">NBRC 112290</strain>
    </source>
</reference>
<dbReference type="InterPro" id="IPR029018">
    <property type="entry name" value="Hex-like_dom2"/>
</dbReference>
<evidence type="ECO:0000313" key="10">
    <source>
        <dbReference type="EMBL" id="GMA32449.1"/>
    </source>
</evidence>
<evidence type="ECO:0000256" key="6">
    <source>
        <dbReference type="PIRSR" id="PIRSR625705-1"/>
    </source>
</evidence>
<feature type="transmembrane region" description="Helical" evidence="8">
    <location>
        <begin position="986"/>
        <end position="1004"/>
    </location>
</feature>
<comment type="caution">
    <text evidence="10">The sequence shown here is derived from an EMBL/GenBank/DDBJ whole genome shotgun (WGS) entry which is preliminary data.</text>
</comment>
<dbReference type="PANTHER" id="PTHR22600">
    <property type="entry name" value="BETA-HEXOSAMINIDASE"/>
    <property type="match status" value="1"/>
</dbReference>
<keyword evidence="11" id="KW-1185">Reference proteome</keyword>
<keyword evidence="4" id="KW-0378">Hydrolase</keyword>
<protein>
    <recommendedName>
        <fullName evidence="3">beta-N-acetylhexosaminidase</fullName>
        <ecNumber evidence="3">3.2.1.52</ecNumber>
    </recommendedName>
</protein>
<dbReference type="Pfam" id="PF22633">
    <property type="entry name" value="F5_F8_type_C_2"/>
    <property type="match status" value="1"/>
</dbReference>
<dbReference type="SUPFAM" id="SSF49785">
    <property type="entry name" value="Galactose-binding domain-like"/>
    <property type="match status" value="1"/>
</dbReference>
<dbReference type="Pfam" id="PF00728">
    <property type="entry name" value="Glyco_hydro_20"/>
    <property type="match status" value="1"/>
</dbReference>
<evidence type="ECO:0000259" key="9">
    <source>
        <dbReference type="PROSITE" id="PS50022"/>
    </source>
</evidence>
<proteinExistence type="inferred from homology"/>
<feature type="region of interest" description="Disordered" evidence="7">
    <location>
        <begin position="960"/>
        <end position="980"/>
    </location>
</feature>
<feature type="region of interest" description="Disordered" evidence="7">
    <location>
        <begin position="467"/>
        <end position="487"/>
    </location>
</feature>
<dbReference type="Gene3D" id="2.60.120.260">
    <property type="entry name" value="Galactose-binding domain-like"/>
    <property type="match status" value="1"/>
</dbReference>
<dbReference type="Gene3D" id="3.20.20.80">
    <property type="entry name" value="Glycosidases"/>
    <property type="match status" value="1"/>
</dbReference>
<dbReference type="AlphaFoldDB" id="A0AA37XG35"/>
<comment type="similarity">
    <text evidence="2">Belongs to the glycosyl hydrolase 20 family.</text>
</comment>
<evidence type="ECO:0000256" key="2">
    <source>
        <dbReference type="ARBA" id="ARBA00006285"/>
    </source>
</evidence>
<evidence type="ECO:0000256" key="4">
    <source>
        <dbReference type="ARBA" id="ARBA00022801"/>
    </source>
</evidence>
<dbReference type="Pfam" id="PF02838">
    <property type="entry name" value="Glyco_hydro_20b"/>
    <property type="match status" value="1"/>
</dbReference>
<evidence type="ECO:0000256" key="8">
    <source>
        <dbReference type="SAM" id="Phobius"/>
    </source>
</evidence>
<dbReference type="CDD" id="cd06568">
    <property type="entry name" value="GH20_SpHex_like"/>
    <property type="match status" value="1"/>
</dbReference>
<dbReference type="GO" id="GO:0016020">
    <property type="term" value="C:membrane"/>
    <property type="evidence" value="ECO:0007669"/>
    <property type="project" value="TreeGrafter"/>
</dbReference>
<dbReference type="InterPro" id="IPR015882">
    <property type="entry name" value="HEX_bac_N"/>
</dbReference>
<keyword evidence="8" id="KW-0812">Transmembrane</keyword>
<reference evidence="10" key="1">
    <citation type="journal article" date="2014" name="Int. J. Syst. Evol. Microbiol.">
        <title>Complete genome sequence of Corynebacterium casei LMG S-19264T (=DSM 44701T), isolated from a smear-ripened cheese.</title>
        <authorList>
            <consortium name="US DOE Joint Genome Institute (JGI-PGF)"/>
            <person name="Walter F."/>
            <person name="Albersmeier A."/>
            <person name="Kalinowski J."/>
            <person name="Ruckert C."/>
        </authorList>
    </citation>
    <scope>NUCLEOTIDE SEQUENCE</scope>
    <source>
        <strain evidence="10">NBRC 112290</strain>
    </source>
</reference>
<dbReference type="GO" id="GO:0030203">
    <property type="term" value="P:glycosaminoglycan metabolic process"/>
    <property type="evidence" value="ECO:0007669"/>
    <property type="project" value="TreeGrafter"/>
</dbReference>
<dbReference type="InterPro" id="IPR015883">
    <property type="entry name" value="Glyco_hydro_20_cat"/>
</dbReference>
<evidence type="ECO:0000256" key="5">
    <source>
        <dbReference type="ARBA" id="ARBA00023295"/>
    </source>
</evidence>
<name>A0AA37XG35_9MICO</name>
<dbReference type="InterPro" id="IPR000421">
    <property type="entry name" value="FA58C"/>
</dbReference>
<feature type="compositionally biased region" description="Polar residues" evidence="7">
    <location>
        <begin position="468"/>
        <end position="484"/>
    </location>
</feature>
<sequence length="1011" mass="105630">MRSPRPRPFAGALRPARRHAGGARAATLALALVAPLMVLGQSATAAPADSENVALGATVTASGREVPDRFGPELVNDGVRASTASGVQSRWSSEVRDGAWIQLELAEATELDHVTLVWETACAKRYRLQVSADGATWNDVGGVLDASCGGIDRIDVSDQGPIAFARMETVERANSAWGVSLWEFEAWTGEEPPYAPDRPDTVPALDLVPLPAEIEELDGEGYTLTPDSRFVAGPELAPLAELTAQSLRRSTGFALPVVEGEPTPADVELTLGGEADETGEAYTLQSGPDGVAIEAAQPHGVFNGLQTLRQLLPAASESSEAVIADWTVPALEISDAPRFGYRGVMIDVARSFLTVEELTATIDVLSSFKIDRLHLHLADDQGWRIEITNEGRADGDTIDYTRLTEVSGRTAMLEQGYQDEPGRTGFYTQQDYRDIVAHAQERFVEIVPEIDLPGHTNAALHAIPELNTPGSSHAATPEQPTAPHNGTGAVGYSYLDPDSEVTFTFIAHVLGQLAELTPGDLVHVGGDESHDMVERHGQQKFNDFVSRTIGIVHDLGKSANGWNEIARSAQIRSGDHVQYWNGETRSLQAATDRGAKVVVSRGVSSYLDMKYNAGTAIGLTWACEGTCDSPQYYDWDPATVIPELTEESVAGVEAPLWSETVRGRSQAEFLVFPRAAAFAEIGWTPQEQRDVADFLNRLGGIGPRLLATGANFYDSALVPWRSELAGSAVDADAGQEGTFEVGTLLAPGTRAGDDGAVVSFDVTDDADGVSSSDLVDASVQIDWGDGTSSPGTFSTARERGVLNAGSAYAVTGSHTYTAAGTYRGAVTLSDGRTAPFTAEVRGAPASLTVDPTTAAQGTEVTVTGQGFAAGEPVALELHSEVVALATVTADAAGNVSATVTIPADAPVGDHSVVAVGGVSAQRAEAPLKVTLAVAPAPGDPTDPPTTPAPAPSITAEVTVTPSAGTHQPPTHGTGGRSGLASTGASVAGLALLATALVGSGAAIARRSRVRG</sequence>
<dbReference type="EC" id="3.2.1.52" evidence="3"/>
<evidence type="ECO:0000256" key="3">
    <source>
        <dbReference type="ARBA" id="ARBA00012663"/>
    </source>
</evidence>
<dbReference type="GO" id="GO:0004563">
    <property type="term" value="F:beta-N-acetylhexosaminidase activity"/>
    <property type="evidence" value="ECO:0007669"/>
    <property type="project" value="UniProtKB-EC"/>
</dbReference>
<dbReference type="Proteomes" id="UP001157161">
    <property type="component" value="Unassembled WGS sequence"/>
</dbReference>
<dbReference type="EMBL" id="BSUM01000001">
    <property type="protein sequence ID" value="GMA32449.1"/>
    <property type="molecule type" value="Genomic_DNA"/>
</dbReference>
<dbReference type="InterPro" id="IPR013783">
    <property type="entry name" value="Ig-like_fold"/>
</dbReference>
<feature type="domain" description="F5/8 type C" evidence="9">
    <location>
        <begin position="34"/>
        <end position="140"/>
    </location>
</feature>
<dbReference type="InterPro" id="IPR025705">
    <property type="entry name" value="Beta_hexosaminidase_sua/sub"/>
</dbReference>